<dbReference type="Gene3D" id="3.40.190.10">
    <property type="entry name" value="Periplasmic binding protein-like II"/>
    <property type="match status" value="2"/>
</dbReference>
<dbReference type="RefSeq" id="WP_190694586.1">
    <property type="nucleotide sequence ID" value="NZ_JAMPKX010000009.1"/>
</dbReference>
<evidence type="ECO:0000313" key="7">
    <source>
        <dbReference type="Proteomes" id="UP001482513"/>
    </source>
</evidence>
<dbReference type="SUPFAM" id="SSF53850">
    <property type="entry name" value="Periplasmic binding protein-like II"/>
    <property type="match status" value="1"/>
</dbReference>
<protein>
    <submittedName>
        <fullName evidence="6">LysR family transcriptional regulator</fullName>
    </submittedName>
</protein>
<dbReference type="SUPFAM" id="SSF46785">
    <property type="entry name" value="Winged helix' DNA-binding domain"/>
    <property type="match status" value="1"/>
</dbReference>
<gene>
    <name evidence="6" type="ORF">NC992_18370</name>
</gene>
<keyword evidence="7" id="KW-1185">Reference proteome</keyword>
<dbReference type="InterPro" id="IPR000847">
    <property type="entry name" value="LysR_HTH_N"/>
</dbReference>
<dbReference type="InterPro" id="IPR036390">
    <property type="entry name" value="WH_DNA-bd_sf"/>
</dbReference>
<dbReference type="Proteomes" id="UP001482513">
    <property type="component" value="Unassembled WGS sequence"/>
</dbReference>
<feature type="domain" description="HTH lysR-type" evidence="5">
    <location>
        <begin position="7"/>
        <end position="64"/>
    </location>
</feature>
<evidence type="ECO:0000256" key="4">
    <source>
        <dbReference type="ARBA" id="ARBA00023163"/>
    </source>
</evidence>
<keyword evidence="2" id="KW-0805">Transcription regulation</keyword>
<evidence type="ECO:0000313" key="6">
    <source>
        <dbReference type="EMBL" id="MEP0948854.1"/>
    </source>
</evidence>
<dbReference type="Pfam" id="PF03466">
    <property type="entry name" value="LysR_substrate"/>
    <property type="match status" value="1"/>
</dbReference>
<keyword evidence="3" id="KW-0238">DNA-binding</keyword>
<evidence type="ECO:0000256" key="3">
    <source>
        <dbReference type="ARBA" id="ARBA00023125"/>
    </source>
</evidence>
<comment type="caution">
    <text evidence="6">The sequence shown here is derived from an EMBL/GenBank/DDBJ whole genome shotgun (WGS) entry which is preliminary data.</text>
</comment>
<dbReference type="Pfam" id="PF00126">
    <property type="entry name" value="HTH_1"/>
    <property type="match status" value="1"/>
</dbReference>
<dbReference type="Gene3D" id="1.10.10.10">
    <property type="entry name" value="Winged helix-like DNA-binding domain superfamily/Winged helix DNA-binding domain"/>
    <property type="match status" value="1"/>
</dbReference>
<comment type="similarity">
    <text evidence="1">Belongs to the LysR transcriptional regulatory family.</text>
</comment>
<sequence>MIELGAIDLNLLVAFEALYDSKSVTAAAQRLHVGQPAMSASLGRLRSLFNDNLFVRVGREMRPTAKAKAIAPQITAALDTIRATLAEPQSFTPLSSQRVFTLATSDYFASLILPKMLVAFKQQAPHIDLRLITVEKESFVELIEGEIIDLALGTFVDLPSHVLEENLLIERFLGVCRLNHPALENDKVSLDKFVAFPHALFTLRRDAVGIVDQILSEQGLQRRVALTVPYWLALPTAIATSDLLAAIPSCLKQHFLQYYPLQVFELPLDVPHWVISMAWSKLSDRDAANLWLRQTIRDVCQNIELELYGSRHASGA</sequence>
<dbReference type="CDD" id="cd08417">
    <property type="entry name" value="PBP2_Nitroaromatics_like"/>
    <property type="match status" value="1"/>
</dbReference>
<dbReference type="InterPro" id="IPR050389">
    <property type="entry name" value="LysR-type_TF"/>
</dbReference>
<keyword evidence="4" id="KW-0804">Transcription</keyword>
<evidence type="ECO:0000259" key="5">
    <source>
        <dbReference type="PROSITE" id="PS50931"/>
    </source>
</evidence>
<organism evidence="6 7">
    <name type="scientific">Leptolyngbya subtilissima DQ-A4</name>
    <dbReference type="NCBI Taxonomy" id="2933933"/>
    <lineage>
        <taxon>Bacteria</taxon>
        <taxon>Bacillati</taxon>
        <taxon>Cyanobacteriota</taxon>
        <taxon>Cyanophyceae</taxon>
        <taxon>Leptolyngbyales</taxon>
        <taxon>Leptolyngbyaceae</taxon>
        <taxon>Leptolyngbya group</taxon>
        <taxon>Leptolyngbya</taxon>
    </lineage>
</organism>
<evidence type="ECO:0000256" key="2">
    <source>
        <dbReference type="ARBA" id="ARBA00023015"/>
    </source>
</evidence>
<dbReference type="EMBL" id="JAMPKX010000009">
    <property type="protein sequence ID" value="MEP0948854.1"/>
    <property type="molecule type" value="Genomic_DNA"/>
</dbReference>
<proteinExistence type="inferred from homology"/>
<dbReference type="InterPro" id="IPR036388">
    <property type="entry name" value="WH-like_DNA-bd_sf"/>
</dbReference>
<name>A0ABV0K7U7_9CYAN</name>
<evidence type="ECO:0000256" key="1">
    <source>
        <dbReference type="ARBA" id="ARBA00009437"/>
    </source>
</evidence>
<reference evidence="6 7" key="1">
    <citation type="submission" date="2022-04" db="EMBL/GenBank/DDBJ databases">
        <title>Positive selection, recombination, and allopatry shape intraspecific diversity of widespread and dominant cyanobacteria.</title>
        <authorList>
            <person name="Wei J."/>
            <person name="Shu W."/>
            <person name="Hu C."/>
        </authorList>
    </citation>
    <scope>NUCLEOTIDE SEQUENCE [LARGE SCALE GENOMIC DNA]</scope>
    <source>
        <strain evidence="6 7">DQ-A4</strain>
    </source>
</reference>
<accession>A0ABV0K7U7</accession>
<dbReference type="PRINTS" id="PR00039">
    <property type="entry name" value="HTHLYSR"/>
</dbReference>
<dbReference type="PANTHER" id="PTHR30118">
    <property type="entry name" value="HTH-TYPE TRANSCRIPTIONAL REGULATOR LEUO-RELATED"/>
    <property type="match status" value="1"/>
</dbReference>
<dbReference type="InterPro" id="IPR037402">
    <property type="entry name" value="YidZ_PBP2"/>
</dbReference>
<dbReference type="PROSITE" id="PS50931">
    <property type="entry name" value="HTH_LYSR"/>
    <property type="match status" value="1"/>
</dbReference>
<dbReference type="PANTHER" id="PTHR30118:SF15">
    <property type="entry name" value="TRANSCRIPTIONAL REGULATORY PROTEIN"/>
    <property type="match status" value="1"/>
</dbReference>
<dbReference type="InterPro" id="IPR005119">
    <property type="entry name" value="LysR_subst-bd"/>
</dbReference>